<protein>
    <submittedName>
        <fullName evidence="3">Uncharacterized protein</fullName>
    </submittedName>
</protein>
<feature type="region of interest" description="Disordered" evidence="1">
    <location>
        <begin position="252"/>
        <end position="292"/>
    </location>
</feature>
<evidence type="ECO:0000256" key="2">
    <source>
        <dbReference type="SAM" id="SignalP"/>
    </source>
</evidence>
<evidence type="ECO:0000313" key="3">
    <source>
        <dbReference type="EMBL" id="KAH7118659.1"/>
    </source>
</evidence>
<dbReference type="Proteomes" id="UP000717696">
    <property type="component" value="Unassembled WGS sequence"/>
</dbReference>
<feature type="compositionally biased region" description="Low complexity" evidence="1">
    <location>
        <begin position="68"/>
        <end position="122"/>
    </location>
</feature>
<accession>A0A9P9DGC4</accession>
<feature type="compositionally biased region" description="Low complexity" evidence="1">
    <location>
        <begin position="280"/>
        <end position="292"/>
    </location>
</feature>
<proteinExistence type="predicted"/>
<evidence type="ECO:0000313" key="4">
    <source>
        <dbReference type="Proteomes" id="UP000717696"/>
    </source>
</evidence>
<evidence type="ECO:0000256" key="1">
    <source>
        <dbReference type="SAM" id="MobiDB-lite"/>
    </source>
</evidence>
<reference evidence="3" key="1">
    <citation type="journal article" date="2021" name="Nat. Commun.">
        <title>Genetic determinants of endophytism in the Arabidopsis root mycobiome.</title>
        <authorList>
            <person name="Mesny F."/>
            <person name="Miyauchi S."/>
            <person name="Thiergart T."/>
            <person name="Pickel B."/>
            <person name="Atanasova L."/>
            <person name="Karlsson M."/>
            <person name="Huettel B."/>
            <person name="Barry K.W."/>
            <person name="Haridas S."/>
            <person name="Chen C."/>
            <person name="Bauer D."/>
            <person name="Andreopoulos W."/>
            <person name="Pangilinan J."/>
            <person name="LaButti K."/>
            <person name="Riley R."/>
            <person name="Lipzen A."/>
            <person name="Clum A."/>
            <person name="Drula E."/>
            <person name="Henrissat B."/>
            <person name="Kohler A."/>
            <person name="Grigoriev I.V."/>
            <person name="Martin F.M."/>
            <person name="Hacquard S."/>
        </authorList>
    </citation>
    <scope>NUCLEOTIDE SEQUENCE</scope>
    <source>
        <strain evidence="3">MPI-CAGE-AT-0021</strain>
    </source>
</reference>
<keyword evidence="2" id="KW-0732">Signal</keyword>
<feature type="signal peptide" evidence="2">
    <location>
        <begin position="1"/>
        <end position="24"/>
    </location>
</feature>
<organism evidence="3 4">
    <name type="scientific">Dactylonectria estremocensis</name>
    <dbReference type="NCBI Taxonomy" id="1079267"/>
    <lineage>
        <taxon>Eukaryota</taxon>
        <taxon>Fungi</taxon>
        <taxon>Dikarya</taxon>
        <taxon>Ascomycota</taxon>
        <taxon>Pezizomycotina</taxon>
        <taxon>Sordariomycetes</taxon>
        <taxon>Hypocreomycetidae</taxon>
        <taxon>Hypocreales</taxon>
        <taxon>Nectriaceae</taxon>
        <taxon>Dactylonectria</taxon>
    </lineage>
</organism>
<gene>
    <name evidence="3" type="ORF">B0J13DRAFT_569518</name>
</gene>
<feature type="chain" id="PRO_5040195906" evidence="2">
    <location>
        <begin position="25"/>
        <end position="973"/>
    </location>
</feature>
<comment type="caution">
    <text evidence="3">The sequence shown here is derived from an EMBL/GenBank/DDBJ whole genome shotgun (WGS) entry which is preliminary data.</text>
</comment>
<name>A0A9P9DGC4_9HYPO</name>
<keyword evidence="4" id="KW-1185">Reference proteome</keyword>
<sequence length="973" mass="102356">MRSHGWSVGRAFVVLASLSLHASAQDAFTPVGTTTTTALLPWPDTTTTELPIGTPTTTTEQLLDTTTELPIGTPTTTTEQLLDTTTTAELPDTTTTTQGQPTTTTAQPVETTTTVNPADTTTDPGVTITDAPVLTTATGAAATSSVSSVSTEILALIPIINSWKVDPDNLLDETKNQVDQVKDHVIEVIKELGGDSNQGCDGKKRRGLLGAIGDIINSLVCIAQDLTDISVNIVNNDVTAVTSIISTIQTETEDLTDENDDNKTDEKSDQSSTEHESSTEEPTSTTTSPCTEDTAEHVTLICKPTTVTEDGNVVTSETCIESITVQVTGCSVTEATTIISTTGTAPAITPCASGTCGNADACPMGALPLSGADMNYVSSSADCGALSTVTTSELPTGYGALNDISIAEPTARAETDSATKKKRGVSARTFTSDTTPNPFYVASLNPAWVSQVGLVSGHWFNFPDAGQGFAGVNGIYGCTAVIIVSEKGVYLSHIWENPGFIDNNWNPTDDAFFDANVFGALRDGTADAQSITALVGDDDNPGVLNAIYSPKVFVLTPFTYVAGQVDPTGVTTEFRYQDRAQQLADSLVGILPGSSDSGRVLGYTRTDVDSSTEQVGTWGRAIVEVDALQSVLMSPFAPEGSIGLRIARWRLWVEDQLVTYQDFWAPDVSLDNQKREDSDVDVCLVVTSTGSTTEATSTATDSTTTEAIGTPTTDTVTTETTQTTETTAESTTETTETKTDPTATPTTFQTSTLTVTSAPDTTTSVPQTTITTVNTFTGPYPCVNHGGPNVATPYCQCSTTTEGQTFFATATLISGHCTDYTTFPSAVTLKPTEAPTTTQAAIPTSPLTRGAINCHLESDFPGHADINGGSQDDYSTEFSGLSGPNGDDNLYDGAGTVELSKSDKHGISYYYSVYWIDGCVTTQETQNFRFPLGIGSTITAYLNVREDYTKCDNGGVGGSVQVGCLLYTFTGGK</sequence>
<feature type="region of interest" description="Disordered" evidence="1">
    <location>
        <begin position="690"/>
        <end position="747"/>
    </location>
</feature>
<dbReference type="AlphaFoldDB" id="A0A9P9DGC4"/>
<feature type="region of interest" description="Disordered" evidence="1">
    <location>
        <begin position="68"/>
        <end position="127"/>
    </location>
</feature>
<dbReference type="OrthoDB" id="3886018at2759"/>
<dbReference type="EMBL" id="JAGMUU010000031">
    <property type="protein sequence ID" value="KAH7118659.1"/>
    <property type="molecule type" value="Genomic_DNA"/>
</dbReference>
<feature type="compositionally biased region" description="Basic and acidic residues" evidence="1">
    <location>
        <begin position="261"/>
        <end position="278"/>
    </location>
</feature>